<dbReference type="Gene3D" id="3.40.50.2020">
    <property type="match status" value="1"/>
</dbReference>
<evidence type="ECO:0000256" key="1">
    <source>
        <dbReference type="ARBA" id="ARBA00008007"/>
    </source>
</evidence>
<keyword evidence="4" id="KW-1185">Reference proteome</keyword>
<sequence>MFKRLLNLLYPTRCPVCDDIVIPRGNRVCDTCKDILKPVAPPLCYKCGRQIISETAEYCDTCSNYSFSFERAFSLWPYNNTVKASLSAFKYKGRREFADYYADKLYEYFAPIIDKLEVDILVPVPIHADRLLTRGFNQSALIAVKLADRLGLPVSEDYLLRSKNTLAQKNLDHVARRANLRDAFSVNKNSKYYGNYIKNVLLIDDIYTTGSTADACAKALKDAGSDKVYVLCVASVRAT</sequence>
<dbReference type="EMBL" id="JAEPRJ010000001">
    <property type="protein sequence ID" value="MBK5896658.1"/>
    <property type="molecule type" value="Genomic_DNA"/>
</dbReference>
<evidence type="ECO:0000313" key="3">
    <source>
        <dbReference type="EMBL" id="MBK5896658.1"/>
    </source>
</evidence>
<evidence type="ECO:0000259" key="2">
    <source>
        <dbReference type="Pfam" id="PF18912"/>
    </source>
</evidence>
<reference evidence="3 4" key="1">
    <citation type="submission" date="2021-01" db="EMBL/GenBank/DDBJ databases">
        <title>Isolation and description of Catonella massiliensis sp. nov., a novel Catonella species, isolated from a stable periodontitis subject.</title>
        <authorList>
            <person name="Antezack A."/>
            <person name="Boxberger M."/>
            <person name="La Scola B."/>
            <person name="Monnet-Corti V."/>
        </authorList>
    </citation>
    <scope>NUCLEOTIDE SEQUENCE [LARGE SCALE GENOMIC DNA]</scope>
    <source>
        <strain evidence="3 4">Marseille-Q4567</strain>
    </source>
</reference>
<comment type="similarity">
    <text evidence="1">Belongs to the ComF/GntX family.</text>
</comment>
<proteinExistence type="inferred from homology"/>
<evidence type="ECO:0000313" key="4">
    <source>
        <dbReference type="Proteomes" id="UP000604730"/>
    </source>
</evidence>
<name>A0ABS1IXN2_9FIRM</name>
<dbReference type="Pfam" id="PF18912">
    <property type="entry name" value="DZR_2"/>
    <property type="match status" value="1"/>
</dbReference>
<accession>A0ABS1IXN2</accession>
<dbReference type="SUPFAM" id="SSF53271">
    <property type="entry name" value="PRTase-like"/>
    <property type="match status" value="1"/>
</dbReference>
<gene>
    <name evidence="3" type="ORF">JJN12_02500</name>
</gene>
<feature type="domain" description="Double zinc ribbon" evidence="2">
    <location>
        <begin position="5"/>
        <end position="62"/>
    </location>
</feature>
<dbReference type="PANTHER" id="PTHR47505:SF1">
    <property type="entry name" value="DNA UTILIZATION PROTEIN YHGH"/>
    <property type="match status" value="1"/>
</dbReference>
<dbReference type="InterPro" id="IPR000836">
    <property type="entry name" value="PRTase_dom"/>
</dbReference>
<protein>
    <submittedName>
        <fullName evidence="3">ComF family protein</fullName>
    </submittedName>
</protein>
<comment type="caution">
    <text evidence="3">The sequence shown here is derived from an EMBL/GenBank/DDBJ whole genome shotgun (WGS) entry which is preliminary data.</text>
</comment>
<dbReference type="InterPro" id="IPR044005">
    <property type="entry name" value="DZR_2"/>
</dbReference>
<dbReference type="PANTHER" id="PTHR47505">
    <property type="entry name" value="DNA UTILIZATION PROTEIN YHGH"/>
    <property type="match status" value="1"/>
</dbReference>
<dbReference type="RefSeq" id="WP_208428218.1">
    <property type="nucleotide sequence ID" value="NZ_JAEPRJ010000001.1"/>
</dbReference>
<dbReference type="InterPro" id="IPR051910">
    <property type="entry name" value="ComF/GntX_DNA_util-trans"/>
</dbReference>
<dbReference type="CDD" id="cd06223">
    <property type="entry name" value="PRTases_typeI"/>
    <property type="match status" value="1"/>
</dbReference>
<dbReference type="Proteomes" id="UP000604730">
    <property type="component" value="Unassembled WGS sequence"/>
</dbReference>
<dbReference type="InterPro" id="IPR029057">
    <property type="entry name" value="PRTase-like"/>
</dbReference>
<organism evidence="3 4">
    <name type="scientific">Catonella massiliensis</name>
    <dbReference type="NCBI Taxonomy" id="2799636"/>
    <lineage>
        <taxon>Bacteria</taxon>
        <taxon>Bacillati</taxon>
        <taxon>Bacillota</taxon>
        <taxon>Clostridia</taxon>
        <taxon>Lachnospirales</taxon>
        <taxon>Lachnospiraceae</taxon>
        <taxon>Catonella</taxon>
    </lineage>
</organism>